<dbReference type="InterPro" id="IPR002067">
    <property type="entry name" value="MCP"/>
</dbReference>
<dbReference type="Gene3D" id="1.50.40.10">
    <property type="entry name" value="Mitochondrial carrier domain"/>
    <property type="match status" value="1"/>
</dbReference>
<evidence type="ECO:0000256" key="4">
    <source>
        <dbReference type="ARBA" id="ARBA00022692"/>
    </source>
</evidence>
<reference evidence="10" key="1">
    <citation type="submission" date="2016-01" db="EMBL/GenBank/DDBJ databases">
        <title>Reference transcriptome for the parasite Schistocephalus solidus: insights into the molecular evolution of parasitism.</title>
        <authorList>
            <person name="Hebert F.O."/>
            <person name="Grambauer S."/>
            <person name="Barber I."/>
            <person name="Landry C.R."/>
            <person name="Aubin-Horth N."/>
        </authorList>
    </citation>
    <scope>NUCLEOTIDE SEQUENCE</scope>
</reference>
<dbReference type="EMBL" id="GEEE01009491">
    <property type="protein sequence ID" value="JAP53734.1"/>
    <property type="molecule type" value="Transcribed_RNA"/>
</dbReference>
<dbReference type="AlphaFoldDB" id="A0A0X3PPQ1"/>
<dbReference type="PROSITE" id="PS50920">
    <property type="entry name" value="SOLCAR"/>
    <property type="match status" value="2"/>
</dbReference>
<gene>
    <name evidence="10" type="ORF">TR112778</name>
</gene>
<name>A0A0X3PPQ1_SCHSO</name>
<keyword evidence="5" id="KW-0677">Repeat</keyword>
<keyword evidence="6 7" id="KW-0472">Membrane</keyword>
<evidence type="ECO:0000256" key="1">
    <source>
        <dbReference type="ARBA" id="ARBA00004141"/>
    </source>
</evidence>
<evidence type="ECO:0000256" key="9">
    <source>
        <dbReference type="SAM" id="MobiDB-lite"/>
    </source>
</evidence>
<dbReference type="InterPro" id="IPR018108">
    <property type="entry name" value="MCP_transmembrane"/>
</dbReference>
<evidence type="ECO:0000256" key="6">
    <source>
        <dbReference type="ARBA" id="ARBA00023136"/>
    </source>
</evidence>
<dbReference type="Pfam" id="PF00153">
    <property type="entry name" value="Mito_carr"/>
    <property type="match status" value="2"/>
</dbReference>
<protein>
    <submittedName>
        <fullName evidence="10">Mitochondrial coenzyme A transporter SLC25A42</fullName>
    </submittedName>
</protein>
<keyword evidence="4 7" id="KW-0812">Transmembrane</keyword>
<evidence type="ECO:0000256" key="5">
    <source>
        <dbReference type="ARBA" id="ARBA00022737"/>
    </source>
</evidence>
<accession>A0A0X3PPQ1</accession>
<feature type="repeat" description="Solcar" evidence="7">
    <location>
        <begin position="123"/>
        <end position="208"/>
    </location>
</feature>
<comment type="similarity">
    <text evidence="2 8">Belongs to the mitochondrial carrier (TC 2.A.29) family.</text>
</comment>
<organism evidence="10">
    <name type="scientific">Schistocephalus solidus</name>
    <name type="common">Tapeworm</name>
    <dbReference type="NCBI Taxonomy" id="70667"/>
    <lineage>
        <taxon>Eukaryota</taxon>
        <taxon>Metazoa</taxon>
        <taxon>Spiralia</taxon>
        <taxon>Lophotrochozoa</taxon>
        <taxon>Platyhelminthes</taxon>
        <taxon>Cestoda</taxon>
        <taxon>Eucestoda</taxon>
        <taxon>Diphyllobothriidea</taxon>
        <taxon>Diphyllobothriidae</taxon>
        <taxon>Schistocephalus</taxon>
    </lineage>
</organism>
<dbReference type="PRINTS" id="PR00926">
    <property type="entry name" value="MITOCARRIER"/>
</dbReference>
<evidence type="ECO:0000256" key="8">
    <source>
        <dbReference type="RuleBase" id="RU000488"/>
    </source>
</evidence>
<dbReference type="InterPro" id="IPR023395">
    <property type="entry name" value="MCP_dom_sf"/>
</dbReference>
<dbReference type="GO" id="GO:0016020">
    <property type="term" value="C:membrane"/>
    <property type="evidence" value="ECO:0007669"/>
    <property type="project" value="UniProtKB-SubCell"/>
</dbReference>
<dbReference type="SUPFAM" id="SSF103506">
    <property type="entry name" value="Mitochondrial carrier"/>
    <property type="match status" value="1"/>
</dbReference>
<evidence type="ECO:0000313" key="10">
    <source>
        <dbReference type="EMBL" id="JAP53734.1"/>
    </source>
</evidence>
<keyword evidence="3 8" id="KW-0813">Transport</keyword>
<feature type="repeat" description="Solcar" evidence="7">
    <location>
        <begin position="22"/>
        <end position="108"/>
    </location>
</feature>
<evidence type="ECO:0000256" key="3">
    <source>
        <dbReference type="ARBA" id="ARBA00022448"/>
    </source>
</evidence>
<comment type="subcellular location">
    <subcellularLocation>
        <location evidence="1">Membrane</location>
        <topology evidence="1">Multi-pass membrane protein</topology>
    </subcellularLocation>
</comment>
<feature type="region of interest" description="Disordered" evidence="9">
    <location>
        <begin position="369"/>
        <end position="390"/>
    </location>
</feature>
<sequence>MTTDSREVPMPLQHPASKEHFIPVYSNFIIGGIAGCCAKTTIAPLDRAKINFQTSEMYFNVKALFRFLRESYKFHGFFSLWRGNSATLTRIFPYAAVQYSVHERAKSVLGIHEMDLSHMSLSSVRIRRFVAGCCAGTSSVATTYPLDLARARMAVTQRVKYANLVDVLRSVYREEGIRSLYRGFAPALLGSIPYSGVAFFTFETLKEWRLMHIDSQKNSAFPLISPPPATHAEQELLVMSGGLMLNSRTPESAGGRCWQDAVEIAAHGEPLLWCDRRNPWTNLFLSFGHCSATNADCRCHRSSGIHSQYPWDASNCLPTRGCFPWTLQGCDYELDQRPHRLRCEFHRLPPNTAPPSVASVQVVVTTIASVPRPSHHSRDPLKQQRNGGGG</sequence>
<dbReference type="PANTHER" id="PTHR24089">
    <property type="entry name" value="SOLUTE CARRIER FAMILY 25"/>
    <property type="match status" value="1"/>
</dbReference>
<evidence type="ECO:0000256" key="7">
    <source>
        <dbReference type="PROSITE-ProRule" id="PRU00282"/>
    </source>
</evidence>
<evidence type="ECO:0000256" key="2">
    <source>
        <dbReference type="ARBA" id="ARBA00006375"/>
    </source>
</evidence>
<proteinExistence type="inferred from homology"/>
<dbReference type="GO" id="GO:0055085">
    <property type="term" value="P:transmembrane transport"/>
    <property type="evidence" value="ECO:0007669"/>
    <property type="project" value="InterPro"/>
</dbReference>